<evidence type="ECO:0000256" key="5">
    <source>
        <dbReference type="ARBA" id="ARBA00022857"/>
    </source>
</evidence>
<evidence type="ECO:0000256" key="3">
    <source>
        <dbReference type="ARBA" id="ARBA00022630"/>
    </source>
</evidence>
<comment type="similarity">
    <text evidence="2">Belongs to the FAD-binding monooxygenase family.</text>
</comment>
<protein>
    <submittedName>
        <fullName evidence="8">NAD(P)/FAD-dependent oxidoreductase</fullName>
    </submittedName>
</protein>
<dbReference type="SUPFAM" id="SSF51905">
    <property type="entry name" value="FAD/NAD(P)-binding domain"/>
    <property type="match status" value="1"/>
</dbReference>
<dbReference type="RefSeq" id="WP_344076881.1">
    <property type="nucleotide sequence ID" value="NZ_BAAALS010000003.1"/>
</dbReference>
<name>A0ABP4VVS1_9ACTN</name>
<keyword evidence="5" id="KW-0521">NADP</keyword>
<dbReference type="EMBL" id="BAAALS010000003">
    <property type="protein sequence ID" value="GAA1739455.1"/>
    <property type="molecule type" value="Genomic_DNA"/>
</dbReference>
<evidence type="ECO:0000313" key="9">
    <source>
        <dbReference type="Proteomes" id="UP001500655"/>
    </source>
</evidence>
<reference evidence="9" key="1">
    <citation type="journal article" date="2019" name="Int. J. Syst. Evol. Microbiol.">
        <title>The Global Catalogue of Microorganisms (GCM) 10K type strain sequencing project: providing services to taxonomists for standard genome sequencing and annotation.</title>
        <authorList>
            <consortium name="The Broad Institute Genomics Platform"/>
            <consortium name="The Broad Institute Genome Sequencing Center for Infectious Disease"/>
            <person name="Wu L."/>
            <person name="Ma J."/>
        </authorList>
    </citation>
    <scope>NUCLEOTIDE SEQUENCE [LARGE SCALE GENOMIC DNA]</scope>
    <source>
        <strain evidence="9">JCM 13249</strain>
    </source>
</reference>
<evidence type="ECO:0000256" key="6">
    <source>
        <dbReference type="ARBA" id="ARBA00023002"/>
    </source>
</evidence>
<dbReference type="InterPro" id="IPR050775">
    <property type="entry name" value="FAD-binding_Monooxygenases"/>
</dbReference>
<evidence type="ECO:0000256" key="4">
    <source>
        <dbReference type="ARBA" id="ARBA00022827"/>
    </source>
</evidence>
<dbReference type="Gene3D" id="3.50.50.60">
    <property type="entry name" value="FAD/NAD(P)-binding domain"/>
    <property type="match status" value="2"/>
</dbReference>
<keyword evidence="9" id="KW-1185">Reference proteome</keyword>
<keyword evidence="6" id="KW-0560">Oxidoreductase</keyword>
<keyword evidence="3" id="KW-0285">Flavoprotein</keyword>
<dbReference type="Pfam" id="PF13738">
    <property type="entry name" value="Pyr_redox_3"/>
    <property type="match status" value="1"/>
</dbReference>
<comment type="caution">
    <text evidence="8">The sequence shown here is derived from an EMBL/GenBank/DDBJ whole genome shotgun (WGS) entry which is preliminary data.</text>
</comment>
<keyword evidence="4" id="KW-0274">FAD</keyword>
<dbReference type="Proteomes" id="UP001500655">
    <property type="component" value="Unassembled WGS sequence"/>
</dbReference>
<evidence type="ECO:0000256" key="1">
    <source>
        <dbReference type="ARBA" id="ARBA00001974"/>
    </source>
</evidence>
<dbReference type="PANTHER" id="PTHR43098:SF4">
    <property type="entry name" value="BLR3857 PROTEIN"/>
    <property type="match status" value="1"/>
</dbReference>
<accession>A0ABP4VVS1</accession>
<evidence type="ECO:0000313" key="8">
    <source>
        <dbReference type="EMBL" id="GAA1739455.1"/>
    </source>
</evidence>
<keyword evidence="7" id="KW-0503">Monooxygenase</keyword>
<sequence length="591" mass="66287">MIDKDALKLKYAEERAKRLRPDGPLQYRKWTGDETDPFTPRVERAPRRDHVTVAFIGGGLGGLVTGARLKEAGVDDVRLIEQGGDFGGAWYWNRYPGAQCDTASFVYLPLLEETGYMPTEKYAHGPEILEHCQRIGKHYGLYDNALFHTKVTDLEWDQARSRWIVRTDRGDEFTAQFVCLGTGPLHVPKLPGIPGIETFGGHSFHTSRWDYAYTGGDPLGAPMDKLADKRVAIVGTGATAVQCVPRLAEAARELFVFQRTPSSVDVRNNQPTDPEWFASIATPGWQQRWLENFTANQSGSAREDLVMDAWSDLARRARDHIRKLSRAQLTREGISEAYENADFEKMEEIRARVDAVVEDPETARRLKAWYKQLCKRPCFSDEYLQSFNRPNTHLVDTDGRGVTRITERGLVVGEVEYPVDCVIYASGFEVSTPFTDRSGFDLTGRTTTLARYWEEGMRTLHGIHVHGFPNVFVVQPSHGARLIANIPHNLLESGTTIAQIVKHALDHGYAEVEVTKQAEDAWMDLLLGSTSNVGAPDCTPGSYNNEGQDTGPRRSFFVGHPQGAQVFFRYIKEWRSSGAFEGLEFRAGAQP</sequence>
<dbReference type="PANTHER" id="PTHR43098">
    <property type="entry name" value="L-ORNITHINE N(5)-MONOOXYGENASE-RELATED"/>
    <property type="match status" value="1"/>
</dbReference>
<proteinExistence type="inferred from homology"/>
<comment type="cofactor">
    <cofactor evidence="1">
        <name>FAD</name>
        <dbReference type="ChEBI" id="CHEBI:57692"/>
    </cofactor>
</comment>
<evidence type="ECO:0000256" key="2">
    <source>
        <dbReference type="ARBA" id="ARBA00010139"/>
    </source>
</evidence>
<evidence type="ECO:0000256" key="7">
    <source>
        <dbReference type="ARBA" id="ARBA00023033"/>
    </source>
</evidence>
<organism evidence="8 9">
    <name type="scientific">Luedemannella helvata</name>
    <dbReference type="NCBI Taxonomy" id="349315"/>
    <lineage>
        <taxon>Bacteria</taxon>
        <taxon>Bacillati</taxon>
        <taxon>Actinomycetota</taxon>
        <taxon>Actinomycetes</taxon>
        <taxon>Micromonosporales</taxon>
        <taxon>Micromonosporaceae</taxon>
        <taxon>Luedemannella</taxon>
    </lineage>
</organism>
<gene>
    <name evidence="8" type="ORF">GCM10009681_07810</name>
</gene>
<dbReference type="InterPro" id="IPR036188">
    <property type="entry name" value="FAD/NAD-bd_sf"/>
</dbReference>